<evidence type="ECO:0000313" key="3">
    <source>
        <dbReference type="Proteomes" id="UP000037035"/>
    </source>
</evidence>
<evidence type="ECO:0000256" key="1">
    <source>
        <dbReference type="SAM" id="MobiDB-lite"/>
    </source>
</evidence>
<name>A0A0L6UIM6_9BASI</name>
<dbReference type="VEuPathDB" id="FungiDB:VP01_5707g1"/>
<evidence type="ECO:0000313" key="2">
    <source>
        <dbReference type="EMBL" id="KNZ48381.1"/>
    </source>
</evidence>
<sequence>DAVGKVGQSICSRIPNYPKPRAPTSSSSYPQPSPTSGPSLGPGSSNMEDIFYLGDTVNGESCHETQAVIEPAPLLKSLKQVIKIKNPLTLLPLTTPITNSVVDGTHKKLAKSTATKKFPLIPWQNGARPLHYLSSMSMKLGGSNGYIKYYHCDERRQGIVYLSYNFCFFFDTETYSPSFMHSNPTQLKSLKHIGSIMSILLHFRWMMKAFFDNVKEIQRNFLKTVLSKILSWRARTKTLKRKAKSIPFRISLARTDCSFHSCLLNSQDTCFCQNKRVTCKKTEPTKNLHQHLGEIFFYFSSNSDFTLILSTMESVSWLRPKFHVLKGFINSATLCSEGWHCKEAHLQFISPGPLFWINVMQNGLKLWCENFKKKQKKSQKKAPIS</sequence>
<dbReference type="EMBL" id="LAVV01010949">
    <property type="protein sequence ID" value="KNZ48381.1"/>
    <property type="molecule type" value="Genomic_DNA"/>
</dbReference>
<reference evidence="2" key="1">
    <citation type="submission" date="2015-08" db="EMBL/GenBank/DDBJ databases">
        <title>Next Generation Sequencing and Analysis of the Genome of Puccinia sorghi L Schw, the Causal Agent of Maize Common Rust.</title>
        <authorList>
            <person name="Rochi L."/>
            <person name="Burguener G."/>
            <person name="Darino M."/>
            <person name="Turjanski A."/>
            <person name="Kreff E."/>
            <person name="Dieguez M.J."/>
            <person name="Sacco F."/>
        </authorList>
    </citation>
    <scope>NUCLEOTIDE SEQUENCE [LARGE SCALE GENOMIC DNA]</scope>
    <source>
        <strain evidence="2">RO10H11247</strain>
    </source>
</reference>
<dbReference type="Proteomes" id="UP000037035">
    <property type="component" value="Unassembled WGS sequence"/>
</dbReference>
<protein>
    <submittedName>
        <fullName evidence="2">Uncharacterized protein</fullName>
    </submittedName>
</protein>
<feature type="compositionally biased region" description="Low complexity" evidence="1">
    <location>
        <begin position="23"/>
        <end position="45"/>
    </location>
</feature>
<dbReference type="AlphaFoldDB" id="A0A0L6UIM6"/>
<comment type="caution">
    <text evidence="2">The sequence shown here is derived from an EMBL/GenBank/DDBJ whole genome shotgun (WGS) entry which is preliminary data.</text>
</comment>
<feature type="non-terminal residue" evidence="2">
    <location>
        <position position="1"/>
    </location>
</feature>
<accession>A0A0L6UIM6</accession>
<keyword evidence="3" id="KW-1185">Reference proteome</keyword>
<feature type="region of interest" description="Disordered" evidence="1">
    <location>
        <begin position="1"/>
        <end position="45"/>
    </location>
</feature>
<gene>
    <name evidence="2" type="ORF">VP01_5707g1</name>
</gene>
<organism evidence="2 3">
    <name type="scientific">Puccinia sorghi</name>
    <dbReference type="NCBI Taxonomy" id="27349"/>
    <lineage>
        <taxon>Eukaryota</taxon>
        <taxon>Fungi</taxon>
        <taxon>Dikarya</taxon>
        <taxon>Basidiomycota</taxon>
        <taxon>Pucciniomycotina</taxon>
        <taxon>Pucciniomycetes</taxon>
        <taxon>Pucciniales</taxon>
        <taxon>Pucciniaceae</taxon>
        <taxon>Puccinia</taxon>
    </lineage>
</organism>
<proteinExistence type="predicted"/>